<organism evidence="2 3">
    <name type="scientific">Paramarasmius palmivorus</name>
    <dbReference type="NCBI Taxonomy" id="297713"/>
    <lineage>
        <taxon>Eukaryota</taxon>
        <taxon>Fungi</taxon>
        <taxon>Dikarya</taxon>
        <taxon>Basidiomycota</taxon>
        <taxon>Agaricomycotina</taxon>
        <taxon>Agaricomycetes</taxon>
        <taxon>Agaricomycetidae</taxon>
        <taxon>Agaricales</taxon>
        <taxon>Marasmiineae</taxon>
        <taxon>Marasmiaceae</taxon>
        <taxon>Paramarasmius</taxon>
    </lineage>
</organism>
<evidence type="ECO:0000313" key="2">
    <source>
        <dbReference type="EMBL" id="KAK7036496.1"/>
    </source>
</evidence>
<dbReference type="GO" id="GO:0000815">
    <property type="term" value="C:ESCRT III complex"/>
    <property type="evidence" value="ECO:0007669"/>
    <property type="project" value="TreeGrafter"/>
</dbReference>
<dbReference type="Proteomes" id="UP001383192">
    <property type="component" value="Unassembled WGS sequence"/>
</dbReference>
<proteinExistence type="predicted"/>
<evidence type="ECO:0000256" key="1">
    <source>
        <dbReference type="SAM" id="MobiDB-lite"/>
    </source>
</evidence>
<dbReference type="GO" id="GO:0032511">
    <property type="term" value="P:late endosome to vacuole transport via multivesicular body sorting pathway"/>
    <property type="evidence" value="ECO:0007669"/>
    <property type="project" value="TreeGrafter"/>
</dbReference>
<comment type="caution">
    <text evidence="2">The sequence shown here is derived from an EMBL/GenBank/DDBJ whole genome shotgun (WGS) entry which is preliminary data.</text>
</comment>
<protein>
    <recommendedName>
        <fullName evidence="4">Charged multivesicular body protein 7</fullName>
    </recommendedName>
</protein>
<gene>
    <name evidence="2" type="ORF">VNI00_011693</name>
</gene>
<dbReference type="Gene3D" id="6.10.250.1710">
    <property type="match status" value="1"/>
</dbReference>
<name>A0AAW0CFT9_9AGAR</name>
<dbReference type="GO" id="GO:0006900">
    <property type="term" value="P:vesicle budding from membrane"/>
    <property type="evidence" value="ECO:0007669"/>
    <property type="project" value="TreeGrafter"/>
</dbReference>
<dbReference type="InterPro" id="IPR005024">
    <property type="entry name" value="Snf7_fam"/>
</dbReference>
<dbReference type="AlphaFoldDB" id="A0AAW0CFT9"/>
<dbReference type="Pfam" id="PF25880">
    <property type="entry name" value="WHD_CHMP7_1st"/>
    <property type="match status" value="1"/>
</dbReference>
<accession>A0AAW0CFT9</accession>
<dbReference type="Pfam" id="PF03357">
    <property type="entry name" value="Snf7"/>
    <property type="match status" value="1"/>
</dbReference>
<feature type="compositionally biased region" description="Basic and acidic residues" evidence="1">
    <location>
        <begin position="465"/>
        <end position="478"/>
    </location>
</feature>
<sequence length="484" mass="53233">MPASKSLLQSPNYASASRSRLQALYSDFSRQKHSNTASYQSKVEWWRHTLEWYLCEQSDVFVLHYGPSLTENLRVEGVGKPIGLGAVITELQTPTPTLPAILPLATFLSTPNSLYASRSALSYVTAVPSFILSYAVGKPLWWALEQVGVVGEDSITSSITNTFSSSRSSNQTPADFVFLSLVEKTGRSIIERQRERAGMGPGDALYTFDSFRSEFGNCLPRHRTGEGEENDSMSELDMKVVLRYLERDKGVVVVDKDAVKFIEVRSLADKDRQITSVDRGILELKSAVDNLRRQTLNIQSKIEECTSKASEAVRNKRKSLAMSYLRSRHQLEDLLKKRLGALENLEGTLIQVEAAAGDIEIVNAYSNSTATLKAILSHPSLQRESIEKTMEAMAEANADAKEVDDAIRFGGDVAVGVNDTIDEDELQAELEALAKEAQLESRADREAAELQGKLDGISLSPSSDPRAEAEAAPAREKQPQAVIG</sequence>
<dbReference type="PANTHER" id="PTHR22761:SF96">
    <property type="entry name" value="BCDNA.GH08385"/>
    <property type="match status" value="1"/>
</dbReference>
<dbReference type="GO" id="GO:0009898">
    <property type="term" value="C:cytoplasmic side of plasma membrane"/>
    <property type="evidence" value="ECO:0007669"/>
    <property type="project" value="TreeGrafter"/>
</dbReference>
<feature type="region of interest" description="Disordered" evidence="1">
    <location>
        <begin position="440"/>
        <end position="484"/>
    </location>
</feature>
<dbReference type="GO" id="GO:0005771">
    <property type="term" value="C:multivesicular body"/>
    <property type="evidence" value="ECO:0007669"/>
    <property type="project" value="TreeGrafter"/>
</dbReference>
<dbReference type="Gene3D" id="1.10.287.1060">
    <property type="entry name" value="ESAT-6-like"/>
    <property type="match status" value="1"/>
</dbReference>
<keyword evidence="3" id="KW-1185">Reference proteome</keyword>
<dbReference type="PANTHER" id="PTHR22761">
    <property type="entry name" value="CHARGED MULTIVESICULAR BODY PROTEIN"/>
    <property type="match status" value="1"/>
</dbReference>
<evidence type="ECO:0008006" key="4">
    <source>
        <dbReference type="Google" id="ProtNLM"/>
    </source>
</evidence>
<reference evidence="2 3" key="1">
    <citation type="submission" date="2024-01" db="EMBL/GenBank/DDBJ databases">
        <title>A draft genome for a cacao thread blight-causing isolate of Paramarasmius palmivorus.</title>
        <authorList>
            <person name="Baruah I.K."/>
            <person name="Bukari Y."/>
            <person name="Amoako-Attah I."/>
            <person name="Meinhardt L.W."/>
            <person name="Bailey B.A."/>
            <person name="Cohen S.P."/>
        </authorList>
    </citation>
    <scope>NUCLEOTIDE SEQUENCE [LARGE SCALE GENOMIC DNA]</scope>
    <source>
        <strain evidence="2 3">GH-12</strain>
    </source>
</reference>
<dbReference type="EMBL" id="JAYKXP010000051">
    <property type="protein sequence ID" value="KAK7036496.1"/>
    <property type="molecule type" value="Genomic_DNA"/>
</dbReference>
<evidence type="ECO:0000313" key="3">
    <source>
        <dbReference type="Proteomes" id="UP001383192"/>
    </source>
</evidence>